<name>A0A9D3PAM3_MEGAT</name>
<proteinExistence type="predicted"/>
<keyword evidence="4" id="KW-1185">Reference proteome</keyword>
<keyword evidence="1" id="KW-0963">Cytoplasm</keyword>
<dbReference type="Proteomes" id="UP001046870">
    <property type="component" value="Chromosome 23"/>
</dbReference>
<organism evidence="3 4">
    <name type="scientific">Megalops atlanticus</name>
    <name type="common">Tarpon</name>
    <name type="synonym">Clupea gigantea</name>
    <dbReference type="NCBI Taxonomy" id="7932"/>
    <lineage>
        <taxon>Eukaryota</taxon>
        <taxon>Metazoa</taxon>
        <taxon>Chordata</taxon>
        <taxon>Craniata</taxon>
        <taxon>Vertebrata</taxon>
        <taxon>Euteleostomi</taxon>
        <taxon>Actinopterygii</taxon>
        <taxon>Neopterygii</taxon>
        <taxon>Teleostei</taxon>
        <taxon>Elopiformes</taxon>
        <taxon>Megalopidae</taxon>
        <taxon>Megalops</taxon>
    </lineage>
</organism>
<feature type="region of interest" description="Disordered" evidence="2">
    <location>
        <begin position="134"/>
        <end position="155"/>
    </location>
</feature>
<gene>
    <name evidence="3" type="ORF">MATL_G00244620</name>
</gene>
<evidence type="ECO:0000313" key="3">
    <source>
        <dbReference type="EMBL" id="KAG7455770.1"/>
    </source>
</evidence>
<evidence type="ECO:0000313" key="4">
    <source>
        <dbReference type="Proteomes" id="UP001046870"/>
    </source>
</evidence>
<comment type="caution">
    <text evidence="3">The sequence shown here is derived from an EMBL/GenBank/DDBJ whole genome shotgun (WGS) entry which is preliminary data.</text>
</comment>
<dbReference type="EMBL" id="JAFDVH010000023">
    <property type="protein sequence ID" value="KAG7455770.1"/>
    <property type="molecule type" value="Genomic_DNA"/>
</dbReference>
<dbReference type="InterPro" id="IPR051889">
    <property type="entry name" value="CEP41"/>
</dbReference>
<sequence>MKKRVPRNPKYRHVKSKLDTGCSLIKYMEKMEELKKNYRYRKGELFKRLKVSTFAQLVIQVASVSDMNDVLIDEETSGLDGKLSPLSDEDVEQTNGTLRVSPEPFIDDESDSEAAVSPRSTLQSLVSGVGELDMESHGQRKSSQGPVSSPGPINQPYPDCPYLLLDVRDREDYAQCHLISGKGRCQRAW</sequence>
<dbReference type="GO" id="GO:0060271">
    <property type="term" value="P:cilium assembly"/>
    <property type="evidence" value="ECO:0007669"/>
    <property type="project" value="TreeGrafter"/>
</dbReference>
<dbReference type="AlphaFoldDB" id="A0A9D3PAM3"/>
<dbReference type="OrthoDB" id="70250at2759"/>
<evidence type="ECO:0008006" key="5">
    <source>
        <dbReference type="Google" id="ProtNLM"/>
    </source>
</evidence>
<dbReference type="PANTHER" id="PTHR44390:SF1">
    <property type="entry name" value="CENTROSOMAL PROTEIN OF 41 KDA"/>
    <property type="match status" value="1"/>
</dbReference>
<accession>A0A9D3PAM3</accession>
<evidence type="ECO:0000256" key="1">
    <source>
        <dbReference type="ARBA" id="ARBA00022490"/>
    </source>
</evidence>
<evidence type="ECO:0000256" key="2">
    <source>
        <dbReference type="SAM" id="MobiDB-lite"/>
    </source>
</evidence>
<reference evidence="3" key="1">
    <citation type="submission" date="2021-01" db="EMBL/GenBank/DDBJ databases">
        <authorList>
            <person name="Zahm M."/>
            <person name="Roques C."/>
            <person name="Cabau C."/>
            <person name="Klopp C."/>
            <person name="Donnadieu C."/>
            <person name="Jouanno E."/>
            <person name="Lampietro C."/>
            <person name="Louis A."/>
            <person name="Herpin A."/>
            <person name="Echchiki A."/>
            <person name="Berthelot C."/>
            <person name="Parey E."/>
            <person name="Roest-Crollius H."/>
            <person name="Braasch I."/>
            <person name="Postlethwait J."/>
            <person name="Bobe J."/>
            <person name="Montfort J."/>
            <person name="Bouchez O."/>
            <person name="Begum T."/>
            <person name="Mejri S."/>
            <person name="Adams A."/>
            <person name="Chen W.-J."/>
            <person name="Guiguen Y."/>
        </authorList>
    </citation>
    <scope>NUCLEOTIDE SEQUENCE</scope>
    <source>
        <strain evidence="3">YG-15Mar2019-1</strain>
        <tissue evidence="3">Brain</tissue>
    </source>
</reference>
<feature type="region of interest" description="Disordered" evidence="2">
    <location>
        <begin position="77"/>
        <end position="120"/>
    </location>
</feature>
<dbReference type="GO" id="GO:0036064">
    <property type="term" value="C:ciliary basal body"/>
    <property type="evidence" value="ECO:0007669"/>
    <property type="project" value="TreeGrafter"/>
</dbReference>
<protein>
    <recommendedName>
        <fullName evidence="5">Centrosomal protein of 41 kDa</fullName>
    </recommendedName>
</protein>
<dbReference type="PANTHER" id="PTHR44390">
    <property type="entry name" value="CENTROSOMAL PROTEIN OF 41 KDA"/>
    <property type="match status" value="1"/>
</dbReference>